<dbReference type="Proteomes" id="UP000032452">
    <property type="component" value="Unassembled WGS sequence"/>
</dbReference>
<name>A0A0D8ZQP7_9CYAN</name>
<organism evidence="1 2">
    <name type="scientific">Aliterella atlantica CENA595</name>
    <dbReference type="NCBI Taxonomy" id="1618023"/>
    <lineage>
        <taxon>Bacteria</taxon>
        <taxon>Bacillati</taxon>
        <taxon>Cyanobacteriota</taxon>
        <taxon>Cyanophyceae</taxon>
        <taxon>Chroococcidiopsidales</taxon>
        <taxon>Aliterellaceae</taxon>
        <taxon>Aliterella</taxon>
    </lineage>
</organism>
<reference evidence="1 2" key="1">
    <citation type="submission" date="2015-02" db="EMBL/GenBank/DDBJ databases">
        <title>Draft genome of a novel marine cyanobacterium (Chroococcales) isolated from South Atlantic Ocean.</title>
        <authorList>
            <person name="Rigonato J."/>
            <person name="Alvarenga D.O."/>
            <person name="Branco L.H."/>
            <person name="Varani A.M."/>
            <person name="Brandini F.P."/>
            <person name="Fiore M.F."/>
        </authorList>
    </citation>
    <scope>NUCLEOTIDE SEQUENCE [LARGE SCALE GENOMIC DNA]</scope>
    <source>
        <strain evidence="1 2">CENA595</strain>
    </source>
</reference>
<accession>A0A0D8ZQP7</accession>
<comment type="caution">
    <text evidence="1">The sequence shown here is derived from an EMBL/GenBank/DDBJ whole genome shotgun (WGS) entry which is preliminary data.</text>
</comment>
<keyword evidence="2" id="KW-1185">Reference proteome</keyword>
<dbReference type="AlphaFoldDB" id="A0A0D8ZQP7"/>
<sequence length="84" mass="9740">MSHEEEAQYEAQLAELELKAGGVFAVPTLNGHKKRWQRKQELVRREIAAASDPQEKQRLERHLDELKRQELLLAEKLIARPTNA</sequence>
<dbReference type="OrthoDB" id="582640at2"/>
<proteinExistence type="predicted"/>
<evidence type="ECO:0000313" key="1">
    <source>
        <dbReference type="EMBL" id="KJH69541.1"/>
    </source>
</evidence>
<protein>
    <submittedName>
        <fullName evidence="1">Uncharacterized protein</fullName>
    </submittedName>
</protein>
<gene>
    <name evidence="1" type="ORF">UH38_23330</name>
</gene>
<evidence type="ECO:0000313" key="2">
    <source>
        <dbReference type="Proteomes" id="UP000032452"/>
    </source>
</evidence>
<dbReference type="RefSeq" id="WP_045057108.1">
    <property type="nucleotide sequence ID" value="NZ_CAWMDP010000047.1"/>
</dbReference>
<dbReference type="EMBL" id="JYON01000040">
    <property type="protein sequence ID" value="KJH69541.1"/>
    <property type="molecule type" value="Genomic_DNA"/>
</dbReference>